<keyword evidence="5" id="KW-0676">Redox-active center</keyword>
<dbReference type="RefSeq" id="WP_215785618.1">
    <property type="nucleotide sequence ID" value="NZ_JAHKKG010000003.1"/>
</dbReference>
<dbReference type="Proteomes" id="UP001519654">
    <property type="component" value="Unassembled WGS sequence"/>
</dbReference>
<protein>
    <recommendedName>
        <fullName evidence="6">Thioredoxin</fullName>
    </recommendedName>
</protein>
<dbReference type="PROSITE" id="PS51352">
    <property type="entry name" value="THIOREDOXIN_2"/>
    <property type="match status" value="1"/>
</dbReference>
<comment type="caution">
    <text evidence="8">The sequence shown here is derived from an EMBL/GenBank/DDBJ whole genome shotgun (WGS) entry which is preliminary data.</text>
</comment>
<proteinExistence type="inferred from homology"/>
<evidence type="ECO:0000256" key="1">
    <source>
        <dbReference type="ARBA" id="ARBA00008987"/>
    </source>
</evidence>
<evidence type="ECO:0000256" key="5">
    <source>
        <dbReference type="ARBA" id="ARBA00023284"/>
    </source>
</evidence>
<sequence length="103" mass="11354">MRVVTDTDFEDVLTGGPVLVDFRADWCGPCRQLEPVLESLATRWSGRATIVQVDVDTNPRTVSRYAVTGLPTLILFSGGEPVHRVHGLRPEAALRAELDPWIA</sequence>
<feature type="domain" description="Thioredoxin" evidence="7">
    <location>
        <begin position="1"/>
        <end position="103"/>
    </location>
</feature>
<comment type="similarity">
    <text evidence="1 6">Belongs to the thioredoxin family.</text>
</comment>
<keyword evidence="4" id="KW-1015">Disulfide bond</keyword>
<keyword evidence="9" id="KW-1185">Reference proteome</keyword>
<evidence type="ECO:0000313" key="9">
    <source>
        <dbReference type="Proteomes" id="UP001519654"/>
    </source>
</evidence>
<reference evidence="8 9" key="1">
    <citation type="submission" date="2021-06" db="EMBL/GenBank/DDBJ databases">
        <title>Actinoplanes lichenicola sp. nov., and Actinoplanes ovalisporus sp. nov., isolated from lichen in Thailand.</title>
        <authorList>
            <person name="Saeng-In P."/>
            <person name="Kanchanasin P."/>
            <person name="Yuki M."/>
            <person name="Kudo T."/>
            <person name="Ohkuma M."/>
            <person name="Phongsopitanun W."/>
            <person name="Tanasupawat S."/>
        </authorList>
    </citation>
    <scope>NUCLEOTIDE SEQUENCE [LARGE SCALE GENOMIC DNA]</scope>
    <source>
        <strain evidence="8 9">NBRC 110975</strain>
    </source>
</reference>
<dbReference type="InterPro" id="IPR013766">
    <property type="entry name" value="Thioredoxin_domain"/>
</dbReference>
<evidence type="ECO:0000256" key="2">
    <source>
        <dbReference type="ARBA" id="ARBA00022448"/>
    </source>
</evidence>
<name>A0ABS5YJY3_9ACTN</name>
<dbReference type="PRINTS" id="PR00421">
    <property type="entry name" value="THIOREDOXIN"/>
</dbReference>
<evidence type="ECO:0000256" key="3">
    <source>
        <dbReference type="ARBA" id="ARBA00022982"/>
    </source>
</evidence>
<dbReference type="InterPro" id="IPR036249">
    <property type="entry name" value="Thioredoxin-like_sf"/>
</dbReference>
<gene>
    <name evidence="8" type="ORF">KOI35_08945</name>
</gene>
<dbReference type="CDD" id="cd02947">
    <property type="entry name" value="TRX_family"/>
    <property type="match status" value="1"/>
</dbReference>
<evidence type="ECO:0000256" key="6">
    <source>
        <dbReference type="PIRNR" id="PIRNR000077"/>
    </source>
</evidence>
<dbReference type="EMBL" id="JAHKKG010000003">
    <property type="protein sequence ID" value="MBU2663631.1"/>
    <property type="molecule type" value="Genomic_DNA"/>
</dbReference>
<dbReference type="PANTHER" id="PTHR45663">
    <property type="entry name" value="GEO12009P1"/>
    <property type="match status" value="1"/>
</dbReference>
<evidence type="ECO:0000313" key="8">
    <source>
        <dbReference type="EMBL" id="MBU2663631.1"/>
    </source>
</evidence>
<dbReference type="PIRSF" id="PIRSF000077">
    <property type="entry name" value="Thioredoxin"/>
    <property type="match status" value="1"/>
</dbReference>
<evidence type="ECO:0000256" key="4">
    <source>
        <dbReference type="ARBA" id="ARBA00023157"/>
    </source>
</evidence>
<dbReference type="Gene3D" id="3.40.30.10">
    <property type="entry name" value="Glutaredoxin"/>
    <property type="match status" value="1"/>
</dbReference>
<dbReference type="Pfam" id="PF00085">
    <property type="entry name" value="Thioredoxin"/>
    <property type="match status" value="1"/>
</dbReference>
<accession>A0ABS5YJY3</accession>
<keyword evidence="2" id="KW-0813">Transport</keyword>
<organism evidence="8 9">
    <name type="scientific">Paractinoplanes bogorensis</name>
    <dbReference type="NCBI Taxonomy" id="1610840"/>
    <lineage>
        <taxon>Bacteria</taxon>
        <taxon>Bacillati</taxon>
        <taxon>Actinomycetota</taxon>
        <taxon>Actinomycetes</taxon>
        <taxon>Micromonosporales</taxon>
        <taxon>Micromonosporaceae</taxon>
        <taxon>Paractinoplanes</taxon>
    </lineage>
</organism>
<evidence type="ECO:0000259" key="7">
    <source>
        <dbReference type="PROSITE" id="PS51352"/>
    </source>
</evidence>
<dbReference type="InterPro" id="IPR005746">
    <property type="entry name" value="Thioredoxin"/>
</dbReference>
<dbReference type="PANTHER" id="PTHR45663:SF11">
    <property type="entry name" value="GEO12009P1"/>
    <property type="match status" value="1"/>
</dbReference>
<dbReference type="SUPFAM" id="SSF52833">
    <property type="entry name" value="Thioredoxin-like"/>
    <property type="match status" value="1"/>
</dbReference>
<keyword evidence="3" id="KW-0249">Electron transport</keyword>